<dbReference type="CDD" id="cd00090">
    <property type="entry name" value="HTH_ARSR"/>
    <property type="match status" value="1"/>
</dbReference>
<organism evidence="5 6">
    <name type="scientific">Candidatus Ventrousia excrementavium</name>
    <dbReference type="NCBI Taxonomy" id="2840961"/>
    <lineage>
        <taxon>Bacteria</taxon>
        <taxon>Bacillati</taxon>
        <taxon>Bacillota</taxon>
        <taxon>Clostridia</taxon>
        <taxon>Eubacteriales</taxon>
        <taxon>Clostridiaceae</taxon>
        <taxon>Clostridiaceae incertae sedis</taxon>
        <taxon>Candidatus Ventrousia</taxon>
    </lineage>
</organism>
<protein>
    <submittedName>
        <fullName evidence="5">Lrp/AsnC family transcriptional regulator</fullName>
    </submittedName>
</protein>
<dbReference type="InterPro" id="IPR011008">
    <property type="entry name" value="Dimeric_a/b-barrel"/>
</dbReference>
<dbReference type="InterPro" id="IPR019888">
    <property type="entry name" value="Tscrpt_reg_AsnC-like"/>
</dbReference>
<dbReference type="SUPFAM" id="SSF54909">
    <property type="entry name" value="Dimeric alpha+beta barrel"/>
    <property type="match status" value="1"/>
</dbReference>
<dbReference type="InterPro" id="IPR036388">
    <property type="entry name" value="WH-like_DNA-bd_sf"/>
</dbReference>
<reference evidence="5" key="2">
    <citation type="journal article" date="2021" name="PeerJ">
        <title>Extensive microbial diversity within the chicken gut microbiome revealed by metagenomics and culture.</title>
        <authorList>
            <person name="Gilroy R."/>
            <person name="Ravi A."/>
            <person name="Getino M."/>
            <person name="Pursley I."/>
            <person name="Horton D.L."/>
            <person name="Alikhan N.F."/>
            <person name="Baker D."/>
            <person name="Gharbi K."/>
            <person name="Hall N."/>
            <person name="Watson M."/>
            <person name="Adriaenssens E.M."/>
            <person name="Foster-Nyarko E."/>
            <person name="Jarju S."/>
            <person name="Secka A."/>
            <person name="Antonio M."/>
            <person name="Oren A."/>
            <person name="Chaudhuri R.R."/>
            <person name="La Ragione R."/>
            <person name="Hildebrand F."/>
            <person name="Pallen M.J."/>
        </authorList>
    </citation>
    <scope>NUCLEOTIDE SEQUENCE</scope>
    <source>
        <strain evidence="5">CHK191-8634</strain>
    </source>
</reference>
<dbReference type="Pfam" id="PF01037">
    <property type="entry name" value="AsnC_trans_reg"/>
    <property type="match status" value="1"/>
</dbReference>
<keyword evidence="2" id="KW-0238">DNA-binding</keyword>
<name>A0A9D1IVP4_9CLOT</name>
<feature type="domain" description="HTH asnC-type" evidence="4">
    <location>
        <begin position="1"/>
        <end position="62"/>
    </location>
</feature>
<keyword evidence="3" id="KW-0804">Transcription</keyword>
<gene>
    <name evidence="5" type="ORF">IAB67_08085</name>
</gene>
<dbReference type="Gene3D" id="1.10.10.10">
    <property type="entry name" value="Winged helix-like DNA-binding domain superfamily/Winged helix DNA-binding domain"/>
    <property type="match status" value="1"/>
</dbReference>
<dbReference type="PRINTS" id="PR00033">
    <property type="entry name" value="HTHASNC"/>
</dbReference>
<dbReference type="GO" id="GO:0043565">
    <property type="term" value="F:sequence-specific DNA binding"/>
    <property type="evidence" value="ECO:0007669"/>
    <property type="project" value="InterPro"/>
</dbReference>
<dbReference type="PROSITE" id="PS50956">
    <property type="entry name" value="HTH_ASNC_2"/>
    <property type="match status" value="1"/>
</dbReference>
<evidence type="ECO:0000259" key="4">
    <source>
        <dbReference type="PROSITE" id="PS50956"/>
    </source>
</evidence>
<dbReference type="InterPro" id="IPR019887">
    <property type="entry name" value="Tscrpt_reg_AsnC/Lrp_C"/>
</dbReference>
<dbReference type="SUPFAM" id="SSF46785">
    <property type="entry name" value="Winged helix' DNA-binding domain"/>
    <property type="match status" value="1"/>
</dbReference>
<evidence type="ECO:0000256" key="1">
    <source>
        <dbReference type="ARBA" id="ARBA00023015"/>
    </source>
</evidence>
<dbReference type="Gene3D" id="3.30.70.920">
    <property type="match status" value="1"/>
</dbReference>
<sequence>MDEIDVKILKCLKANARENASVISDHVGMSVSAVIERIRKLEASGLIRKHTTIIDNKKAGKDITAFMFISLEHPKYIERINAFVRENKEILECHYITGDADFIIKVVTKNTQTLERLLNDVKSVSGVMATRTIVILSTIKEEFSVDPEELLK</sequence>
<dbReference type="Pfam" id="PF13412">
    <property type="entry name" value="HTH_24"/>
    <property type="match status" value="1"/>
</dbReference>
<dbReference type="SMART" id="SM00344">
    <property type="entry name" value="HTH_ASNC"/>
    <property type="match status" value="1"/>
</dbReference>
<dbReference type="GO" id="GO:0005829">
    <property type="term" value="C:cytosol"/>
    <property type="evidence" value="ECO:0007669"/>
    <property type="project" value="TreeGrafter"/>
</dbReference>
<dbReference type="AlphaFoldDB" id="A0A9D1IVP4"/>
<dbReference type="PANTHER" id="PTHR30154:SF34">
    <property type="entry name" value="TRANSCRIPTIONAL REGULATOR AZLB"/>
    <property type="match status" value="1"/>
</dbReference>
<dbReference type="PANTHER" id="PTHR30154">
    <property type="entry name" value="LEUCINE-RESPONSIVE REGULATORY PROTEIN"/>
    <property type="match status" value="1"/>
</dbReference>
<dbReference type="InterPro" id="IPR011991">
    <property type="entry name" value="ArsR-like_HTH"/>
</dbReference>
<evidence type="ECO:0000313" key="6">
    <source>
        <dbReference type="Proteomes" id="UP000824073"/>
    </source>
</evidence>
<dbReference type="GO" id="GO:0043200">
    <property type="term" value="P:response to amino acid"/>
    <property type="evidence" value="ECO:0007669"/>
    <property type="project" value="TreeGrafter"/>
</dbReference>
<dbReference type="InterPro" id="IPR036390">
    <property type="entry name" value="WH_DNA-bd_sf"/>
</dbReference>
<evidence type="ECO:0000313" key="5">
    <source>
        <dbReference type="EMBL" id="HIU44237.1"/>
    </source>
</evidence>
<proteinExistence type="predicted"/>
<evidence type="ECO:0000256" key="2">
    <source>
        <dbReference type="ARBA" id="ARBA00023125"/>
    </source>
</evidence>
<evidence type="ECO:0000256" key="3">
    <source>
        <dbReference type="ARBA" id="ARBA00023163"/>
    </source>
</evidence>
<reference evidence="5" key="1">
    <citation type="submission" date="2020-10" db="EMBL/GenBank/DDBJ databases">
        <authorList>
            <person name="Gilroy R."/>
        </authorList>
    </citation>
    <scope>NUCLEOTIDE SEQUENCE</scope>
    <source>
        <strain evidence="5">CHK191-8634</strain>
    </source>
</reference>
<dbReference type="Proteomes" id="UP000824073">
    <property type="component" value="Unassembled WGS sequence"/>
</dbReference>
<accession>A0A9D1IVP4</accession>
<dbReference type="InterPro" id="IPR000485">
    <property type="entry name" value="AsnC-type_HTH_dom"/>
</dbReference>
<keyword evidence="1" id="KW-0805">Transcription regulation</keyword>
<dbReference type="EMBL" id="DVMR01000060">
    <property type="protein sequence ID" value="HIU44237.1"/>
    <property type="molecule type" value="Genomic_DNA"/>
</dbReference>
<comment type="caution">
    <text evidence="5">The sequence shown here is derived from an EMBL/GenBank/DDBJ whole genome shotgun (WGS) entry which is preliminary data.</text>
</comment>